<comment type="subcellular location">
    <subcellularLocation>
        <location evidence="1">Membrane</location>
        <topology evidence="1">Multi-pass membrane protein</topology>
    </subcellularLocation>
</comment>
<proteinExistence type="predicted"/>
<feature type="transmembrane region" description="Helical" evidence="5">
    <location>
        <begin position="12"/>
        <end position="31"/>
    </location>
</feature>
<evidence type="ECO:0000256" key="5">
    <source>
        <dbReference type="SAM" id="Phobius"/>
    </source>
</evidence>
<keyword evidence="4 5" id="KW-0472">Membrane</keyword>
<feature type="transmembrane region" description="Helical" evidence="5">
    <location>
        <begin position="51"/>
        <end position="72"/>
    </location>
</feature>
<dbReference type="VEuPathDB" id="FungiDB:DFL_009184"/>
<evidence type="ECO:0000256" key="3">
    <source>
        <dbReference type="ARBA" id="ARBA00022989"/>
    </source>
</evidence>
<sequence length="172" mass="19682">MSSAAQLYLPRLLSLLLRLSQLLTSIIITGISGHYLNTLKDFHISSPNGRFIYTTIISSSSLIYSFGCLIFWRYTLFPVDLGFFVFYLAGFGVVVNWIVDGMECEKAWDLEVRFGVWLSGRPKDQCGRWAAVETFTFFSAILFLASGLLAVWKIWKQGKDEVEKPKPWFRCL</sequence>
<keyword evidence="8" id="KW-1185">Reference proteome</keyword>
<evidence type="ECO:0000256" key="2">
    <source>
        <dbReference type="ARBA" id="ARBA00022692"/>
    </source>
</evidence>
<dbReference type="RefSeq" id="XP_067486861.1">
    <property type="nucleotide sequence ID" value="XM_067639032.1"/>
</dbReference>
<protein>
    <recommendedName>
        <fullName evidence="6">MARVEL domain-containing protein</fullName>
    </recommendedName>
</protein>
<dbReference type="Proteomes" id="UP000283090">
    <property type="component" value="Unassembled WGS sequence"/>
</dbReference>
<evidence type="ECO:0000256" key="4">
    <source>
        <dbReference type="ARBA" id="ARBA00023136"/>
    </source>
</evidence>
<feature type="domain" description="MARVEL" evidence="6">
    <location>
        <begin position="13"/>
        <end position="146"/>
    </location>
</feature>
<reference evidence="7 8" key="1">
    <citation type="submission" date="2019-01" db="EMBL/GenBank/DDBJ databases">
        <title>Intercellular communication is required for trap formation in the nematode-trapping fungus Duddingtonia flagrans.</title>
        <authorList>
            <person name="Youssar L."/>
            <person name="Wernet V."/>
            <person name="Hensel N."/>
            <person name="Hildebrandt H.-G."/>
            <person name="Fischer R."/>
        </authorList>
    </citation>
    <scope>NUCLEOTIDE SEQUENCE [LARGE SCALE GENOMIC DNA]</scope>
    <source>
        <strain evidence="7 8">CBS H-5679</strain>
    </source>
</reference>
<name>A0A436ZQY1_ARTFL</name>
<dbReference type="GO" id="GO:0016020">
    <property type="term" value="C:membrane"/>
    <property type="evidence" value="ECO:0007669"/>
    <property type="project" value="UniProtKB-SubCell"/>
</dbReference>
<dbReference type="PANTHER" id="PTHR39608:SF1">
    <property type="entry name" value="INTEGRAL MEMBRANE PROTEIN (AFU_ORTHOLOGUE AFUA_5G08640)"/>
    <property type="match status" value="1"/>
</dbReference>
<feature type="transmembrane region" description="Helical" evidence="5">
    <location>
        <begin position="79"/>
        <end position="99"/>
    </location>
</feature>
<evidence type="ECO:0000313" key="7">
    <source>
        <dbReference type="EMBL" id="RVD81317.1"/>
    </source>
</evidence>
<evidence type="ECO:0000259" key="6">
    <source>
        <dbReference type="Pfam" id="PF01284"/>
    </source>
</evidence>
<keyword evidence="2 5" id="KW-0812">Transmembrane</keyword>
<dbReference type="Pfam" id="PF01284">
    <property type="entry name" value="MARVEL"/>
    <property type="match status" value="1"/>
</dbReference>
<accession>A0A436ZQY1</accession>
<dbReference type="OrthoDB" id="4074965at2759"/>
<dbReference type="AlphaFoldDB" id="A0A436ZQY1"/>
<dbReference type="PANTHER" id="PTHR39608">
    <property type="entry name" value="INTEGRAL MEMBRANE PROTEIN (AFU_ORTHOLOGUE AFUA_5G08640)"/>
    <property type="match status" value="1"/>
</dbReference>
<feature type="transmembrane region" description="Helical" evidence="5">
    <location>
        <begin position="135"/>
        <end position="155"/>
    </location>
</feature>
<organism evidence="7 8">
    <name type="scientific">Arthrobotrys flagrans</name>
    <name type="common">Nematode-trapping fungus</name>
    <name type="synonym">Trichothecium flagrans</name>
    <dbReference type="NCBI Taxonomy" id="97331"/>
    <lineage>
        <taxon>Eukaryota</taxon>
        <taxon>Fungi</taxon>
        <taxon>Dikarya</taxon>
        <taxon>Ascomycota</taxon>
        <taxon>Pezizomycotina</taxon>
        <taxon>Orbiliomycetes</taxon>
        <taxon>Orbiliales</taxon>
        <taxon>Orbiliaceae</taxon>
        <taxon>Arthrobotrys</taxon>
    </lineage>
</organism>
<keyword evidence="3 5" id="KW-1133">Transmembrane helix</keyword>
<gene>
    <name evidence="7" type="ORF">DFL_009184</name>
</gene>
<evidence type="ECO:0000256" key="1">
    <source>
        <dbReference type="ARBA" id="ARBA00004141"/>
    </source>
</evidence>
<dbReference type="EMBL" id="SAEB01000012">
    <property type="protein sequence ID" value="RVD81317.1"/>
    <property type="molecule type" value="Genomic_DNA"/>
</dbReference>
<evidence type="ECO:0000313" key="8">
    <source>
        <dbReference type="Proteomes" id="UP000283090"/>
    </source>
</evidence>
<comment type="caution">
    <text evidence="7">The sequence shown here is derived from an EMBL/GenBank/DDBJ whole genome shotgun (WGS) entry which is preliminary data.</text>
</comment>
<dbReference type="InterPro" id="IPR008253">
    <property type="entry name" value="Marvel"/>
</dbReference>
<dbReference type="GeneID" id="93591495"/>